<gene>
    <name evidence="10" type="ORF">FHX73_113636</name>
</gene>
<keyword evidence="3 7" id="KW-0812">Transmembrane</keyword>
<evidence type="ECO:0000313" key="11">
    <source>
        <dbReference type="Proteomes" id="UP000317940"/>
    </source>
</evidence>
<evidence type="ECO:0000259" key="9">
    <source>
        <dbReference type="Pfam" id="PF10708"/>
    </source>
</evidence>
<sequence>MSDQWSDQMSDRTSRLRAERSEQPTAAPGYYPDPSVPGFVRYWNGGGWVPGTSRPAPADGEVLAAPRFADRVAPRPGGRYVPPPAVPVPVAAESESEETGPVFLDETGAGAVLTLGPDAGGGMGVGVGGDVGSRVGGWHADPQEQRGLLETGRAPRVVSWGVAEGGQGALVVECATDAVAVSASAAPLAATVPLASAVPAVVSGGSVPGGSVPVPRKSAGPTSRAAEPALTVTRTTRAPAAVARTGAARPALEPARFRRRLLARLLDTLPLLAVGAAVGVPLAVRTTAYLQQKLDQARTVSQLTRREVDVWLIDGTVLGRVALVLGAVLLAGVLLEVVPTARTGRTLGKRLLGLRVVRTGTGQAPGAGRACGRWLVAHLLLLTVLGLAGAAAWPDRLARTTVVRG</sequence>
<feature type="region of interest" description="Disordered" evidence="6">
    <location>
        <begin position="1"/>
        <end position="35"/>
    </location>
</feature>
<feature type="region of interest" description="Disordered" evidence="6">
    <location>
        <begin position="208"/>
        <end position="228"/>
    </location>
</feature>
<keyword evidence="5 7" id="KW-0472">Membrane</keyword>
<evidence type="ECO:0000256" key="6">
    <source>
        <dbReference type="SAM" id="MobiDB-lite"/>
    </source>
</evidence>
<evidence type="ECO:0000256" key="4">
    <source>
        <dbReference type="ARBA" id="ARBA00022989"/>
    </source>
</evidence>
<name>A0A561UK85_9ACTN</name>
<feature type="domain" description="RDD" evidence="8">
    <location>
        <begin position="255"/>
        <end position="388"/>
    </location>
</feature>
<feature type="domain" description="DUF2510" evidence="9">
    <location>
        <begin position="28"/>
        <end position="59"/>
    </location>
</feature>
<dbReference type="Proteomes" id="UP000317940">
    <property type="component" value="Unassembled WGS sequence"/>
</dbReference>
<dbReference type="PANTHER" id="PTHR36115:SF4">
    <property type="entry name" value="MEMBRANE PROTEIN"/>
    <property type="match status" value="1"/>
</dbReference>
<keyword evidence="4 7" id="KW-1133">Transmembrane helix</keyword>
<feature type="transmembrane region" description="Helical" evidence="7">
    <location>
        <begin position="317"/>
        <end position="338"/>
    </location>
</feature>
<dbReference type="InterPro" id="IPR051791">
    <property type="entry name" value="Pra-immunoreactive"/>
</dbReference>
<dbReference type="InterPro" id="IPR018929">
    <property type="entry name" value="DUF2510"/>
</dbReference>
<reference evidence="10 11" key="1">
    <citation type="submission" date="2019-06" db="EMBL/GenBank/DDBJ databases">
        <title>Sequencing the genomes of 1000 actinobacteria strains.</title>
        <authorList>
            <person name="Klenk H.-P."/>
        </authorList>
    </citation>
    <scope>NUCLEOTIDE SEQUENCE [LARGE SCALE GENOMIC DNA]</scope>
    <source>
        <strain evidence="10 11">DSM 44826</strain>
    </source>
</reference>
<evidence type="ECO:0000313" key="10">
    <source>
        <dbReference type="EMBL" id="TWF99781.1"/>
    </source>
</evidence>
<comment type="caution">
    <text evidence="10">The sequence shown here is derived from an EMBL/GenBank/DDBJ whole genome shotgun (WGS) entry which is preliminary data.</text>
</comment>
<comment type="subcellular location">
    <subcellularLocation>
        <location evidence="1">Cell membrane</location>
        <topology evidence="1">Multi-pass membrane protein</topology>
    </subcellularLocation>
</comment>
<evidence type="ECO:0000256" key="5">
    <source>
        <dbReference type="ARBA" id="ARBA00023136"/>
    </source>
</evidence>
<dbReference type="PANTHER" id="PTHR36115">
    <property type="entry name" value="PROLINE-RICH ANTIGEN HOMOLOG-RELATED"/>
    <property type="match status" value="1"/>
</dbReference>
<dbReference type="Pfam" id="PF06271">
    <property type="entry name" value="RDD"/>
    <property type="match status" value="1"/>
</dbReference>
<dbReference type="AlphaFoldDB" id="A0A561UK85"/>
<feature type="transmembrane region" description="Helical" evidence="7">
    <location>
        <begin position="374"/>
        <end position="393"/>
    </location>
</feature>
<dbReference type="Pfam" id="PF10708">
    <property type="entry name" value="DUF2510"/>
    <property type="match status" value="1"/>
</dbReference>
<organism evidence="10 11">
    <name type="scientific">Kitasatospora viridis</name>
    <dbReference type="NCBI Taxonomy" id="281105"/>
    <lineage>
        <taxon>Bacteria</taxon>
        <taxon>Bacillati</taxon>
        <taxon>Actinomycetota</taxon>
        <taxon>Actinomycetes</taxon>
        <taxon>Kitasatosporales</taxon>
        <taxon>Streptomycetaceae</taxon>
        <taxon>Kitasatospora</taxon>
    </lineage>
</organism>
<proteinExistence type="predicted"/>
<feature type="transmembrane region" description="Helical" evidence="7">
    <location>
        <begin position="265"/>
        <end position="284"/>
    </location>
</feature>
<evidence type="ECO:0000256" key="7">
    <source>
        <dbReference type="SAM" id="Phobius"/>
    </source>
</evidence>
<protein>
    <submittedName>
        <fullName evidence="10">Putative RDD family membrane protein YckC</fullName>
    </submittedName>
</protein>
<accession>A0A561UK85</accession>
<feature type="compositionally biased region" description="Basic and acidic residues" evidence="6">
    <location>
        <begin position="9"/>
        <end position="22"/>
    </location>
</feature>
<keyword evidence="2" id="KW-1003">Cell membrane</keyword>
<dbReference type="InterPro" id="IPR010432">
    <property type="entry name" value="RDD"/>
</dbReference>
<evidence type="ECO:0000256" key="1">
    <source>
        <dbReference type="ARBA" id="ARBA00004651"/>
    </source>
</evidence>
<evidence type="ECO:0000256" key="3">
    <source>
        <dbReference type="ARBA" id="ARBA00022692"/>
    </source>
</evidence>
<dbReference type="EMBL" id="VIWT01000001">
    <property type="protein sequence ID" value="TWF99781.1"/>
    <property type="molecule type" value="Genomic_DNA"/>
</dbReference>
<evidence type="ECO:0000259" key="8">
    <source>
        <dbReference type="Pfam" id="PF06271"/>
    </source>
</evidence>
<evidence type="ECO:0000256" key="2">
    <source>
        <dbReference type="ARBA" id="ARBA00022475"/>
    </source>
</evidence>
<dbReference type="GO" id="GO:0005886">
    <property type="term" value="C:plasma membrane"/>
    <property type="evidence" value="ECO:0007669"/>
    <property type="project" value="UniProtKB-SubCell"/>
</dbReference>
<keyword evidence="11" id="KW-1185">Reference proteome</keyword>